<dbReference type="Pfam" id="PF00023">
    <property type="entry name" value="Ank"/>
    <property type="match status" value="3"/>
</dbReference>
<keyword evidence="1" id="KW-0040">ANK repeat</keyword>
<dbReference type="OrthoDB" id="6084525at2759"/>
<feature type="repeat" description="ANK" evidence="1">
    <location>
        <begin position="304"/>
        <end position="336"/>
    </location>
</feature>
<dbReference type="STRING" id="37653.A0A0L8I008"/>
<feature type="transmembrane region" description="Helical" evidence="3">
    <location>
        <begin position="689"/>
        <end position="713"/>
    </location>
</feature>
<evidence type="ECO:0000256" key="2">
    <source>
        <dbReference type="SAM" id="MobiDB-lite"/>
    </source>
</evidence>
<dbReference type="SUPFAM" id="SSF48403">
    <property type="entry name" value="Ankyrin repeat"/>
    <property type="match status" value="1"/>
</dbReference>
<protein>
    <submittedName>
        <fullName evidence="6">Uncharacterized protein</fullName>
    </submittedName>
</protein>
<feature type="region of interest" description="Disordered" evidence="2">
    <location>
        <begin position="1479"/>
        <end position="1524"/>
    </location>
</feature>
<dbReference type="InterPro" id="IPR002110">
    <property type="entry name" value="Ankyrin_rpt"/>
</dbReference>
<feature type="repeat" description="ANK" evidence="1">
    <location>
        <begin position="40"/>
        <end position="72"/>
    </location>
</feature>
<feature type="repeat" description="ANK" evidence="1">
    <location>
        <begin position="205"/>
        <end position="237"/>
    </location>
</feature>
<gene>
    <name evidence="6" type="ORF">OCBIM_22000708mg</name>
</gene>
<accession>A0A0L8I008</accession>
<sequence length="1524" mass="170844">MAVTTFKGDMLREAIHKGDLNSVKHLLDIGNINLQERDLDGHTFLMLAAEKGDLRIVHELLDADMDVNDVDNDNWTVLMYAAKEGHQEIVIELLEKHAIVDHRDLCGWTALMWACYLGHHNIVKELLQKNASCNIKAEYNMTCLAWSSGRGYTEIVSDLLHHGAKVNATDKYGTTPLVWGARKGYLNIVEKLLDHGADVDISGMNSWTALLVATRGGYTEIVHKLIERDPHVNAVDKDGFTALAISAKEGYTEISQALLAKGAYVNIVDKASDTILIHAVKGGHVDIVKALLGKHADVDIAGSEGKTALYWGIDKGYNDIVKQLLAMDPDLEICNKDGDTPLLKAVRHRNEGCVYMLLEKGAKVSAVDKKGDTALHIALRARSKRITEMLLRNPKNSQLLYKGNKVGETPYSIDAYYHKGILTQIFGHRNLNANDAENLLGYEIYSSALADVLSEPSLSMPITVGLYAKWGSGKSFLINKLQKEMKSFTQQNEKINFHFTKTLIFFLFFLNFIIGFGLSLAFNWIVGISVGFGLLFLQAIVFAVIRYFTHRYSNQFTLRISHVFQRQMKSLKMLLYLLFWNPRKLSSNEVPHVRFLFSDCTRLTSVGGEKSLAAMIGTLCDEAERSYGVVVARLFRIVKTQSYKKGKGKFKTACCIPYFVIAMLVFVCFCISLYLLVKNGTKNTSINAATITLFSIVVLSFIMNIHTWGRALLSLTVSQKKRIVRAADQLELLKMDGFMQKLKHEVDLMSKMVLCLDSFTGTQTRLVVIVDGLDSCEQGKVLSVLDTVKTLFSDDNSPFITILAVDPHIIIKGIEQNLRVSVLDSNVHGYDYLRNIVHLPFFLQSQGLRVQKGDSLLFSSFSTADYTDSPGKLKHQEPAESKLKKLKQWRTASLQLSNTTTSTFDLSHTLVKNDYFSDINPRSMRRLLNIVAVTGRLLRAYGIEFSWYRLAAWINLVEQWPYHASWVILEFEDTENMDDSTTLISIYKKVANKIPTSRDIDPLLEIDKDVRKLEVFLANSNRNQPILNVGDLKKFLPCTINLDPYLRKLIRETKKNMDLQRSEYSYNSIYPVIPSGPSPAPSLIGPRGDGDLGLRGLYPTVLPSSASNRFMAPCNQPVPISHPTMFTTSSGSYLISQPVGPHPIPPPHQLTIPPILPKSQKRISSYSVQDVCNLLSKIQGIKEENLIAYSKLVETNNISGLVLLCCDFDELKCVMCMRFGDWQLFRAMVQELRDQEVAQLLSPNYRSNTAETPSSSRNNHFSQMKSKPSDPLLSRNQDSDSILECPLEEQYEEETSSSLLSPIQPKRVNSLYAQMDMECGMLREVIEDFTETVMDDSKNEMDVSSEVSIHTQQDSKYPLSHCALDIDTELDDLKTDSLAVTSSFYLEDTDESLDQTDSAPLLQQASSDDIFASVTLIPTSRSLGQLNTHTFGESGLKLPHSKEVSSDLVCNRPVVMKIAEYTDSTDPNAVPTMISMQDLQPQSHSEQSSFIQFVQDSKSRSVQNTNAKRRSGSGVTDIEDHEML</sequence>
<dbReference type="Pfam" id="PF23307">
    <property type="entry name" value="SAM_KIDINS220"/>
    <property type="match status" value="1"/>
</dbReference>
<dbReference type="GO" id="GO:0019887">
    <property type="term" value="F:protein kinase regulator activity"/>
    <property type="evidence" value="ECO:0007669"/>
    <property type="project" value="TreeGrafter"/>
</dbReference>
<keyword evidence="3" id="KW-0472">Membrane</keyword>
<dbReference type="PANTHER" id="PTHR24116">
    <property type="entry name" value="KINASE D-INTERACTING SUBSTRATE OF 220 KDA"/>
    <property type="match status" value="1"/>
</dbReference>
<keyword evidence="3" id="KW-1133">Transmembrane helix</keyword>
<dbReference type="InterPro" id="IPR013761">
    <property type="entry name" value="SAM/pointed_sf"/>
</dbReference>
<feature type="repeat" description="ANK" evidence="1">
    <location>
        <begin position="238"/>
        <end position="270"/>
    </location>
</feature>
<organism evidence="6">
    <name type="scientific">Octopus bimaculoides</name>
    <name type="common">California two-spotted octopus</name>
    <dbReference type="NCBI Taxonomy" id="37653"/>
    <lineage>
        <taxon>Eukaryota</taxon>
        <taxon>Metazoa</taxon>
        <taxon>Spiralia</taxon>
        <taxon>Lophotrochozoa</taxon>
        <taxon>Mollusca</taxon>
        <taxon>Cephalopoda</taxon>
        <taxon>Coleoidea</taxon>
        <taxon>Octopodiformes</taxon>
        <taxon>Octopoda</taxon>
        <taxon>Incirrata</taxon>
        <taxon>Octopodidae</taxon>
        <taxon>Octopus</taxon>
    </lineage>
</organism>
<dbReference type="Pfam" id="PF12796">
    <property type="entry name" value="Ank_2"/>
    <property type="match status" value="3"/>
</dbReference>
<keyword evidence="3" id="KW-0812">Transmembrane</keyword>
<dbReference type="InterPro" id="IPR052771">
    <property type="entry name" value="Neurotrophin_sig_adaptor"/>
</dbReference>
<dbReference type="PROSITE" id="PS50297">
    <property type="entry name" value="ANK_REP_REGION"/>
    <property type="match status" value="4"/>
</dbReference>
<feature type="repeat" description="ANK" evidence="1">
    <location>
        <begin position="73"/>
        <end position="105"/>
    </location>
</feature>
<feature type="repeat" description="ANK" evidence="1">
    <location>
        <begin position="337"/>
        <end position="369"/>
    </location>
</feature>
<evidence type="ECO:0000256" key="3">
    <source>
        <dbReference type="SAM" id="Phobius"/>
    </source>
</evidence>
<name>A0A0L8I008_OCTBM</name>
<dbReference type="InterPro" id="IPR011646">
    <property type="entry name" value="KAP_P-loop"/>
</dbReference>
<evidence type="ECO:0000259" key="5">
    <source>
        <dbReference type="Pfam" id="PF23307"/>
    </source>
</evidence>
<dbReference type="PANTHER" id="PTHR24116:SF0">
    <property type="entry name" value="KINASE D-INTERACTING SUBSTRATE OF 220 KDA"/>
    <property type="match status" value="1"/>
</dbReference>
<feature type="compositionally biased region" description="Polar residues" evidence="2">
    <location>
        <begin position="1243"/>
        <end position="1266"/>
    </location>
</feature>
<evidence type="ECO:0000256" key="1">
    <source>
        <dbReference type="PROSITE-ProRule" id="PRU00023"/>
    </source>
</evidence>
<dbReference type="InterPro" id="IPR057092">
    <property type="entry name" value="SAM_KIDINS220"/>
</dbReference>
<feature type="repeat" description="ANK" evidence="1">
    <location>
        <begin position="271"/>
        <end position="303"/>
    </location>
</feature>
<dbReference type="Gene3D" id="1.10.150.50">
    <property type="entry name" value="Transcription Factor, Ets-1"/>
    <property type="match status" value="1"/>
</dbReference>
<dbReference type="InterPro" id="IPR036770">
    <property type="entry name" value="Ankyrin_rpt-contain_sf"/>
</dbReference>
<feature type="domain" description="Kinase D-interacting substrate of 220 kDa-like SAM" evidence="5">
    <location>
        <begin position="1159"/>
        <end position="1244"/>
    </location>
</feature>
<dbReference type="GO" id="GO:0030165">
    <property type="term" value="F:PDZ domain binding"/>
    <property type="evidence" value="ECO:0007669"/>
    <property type="project" value="TreeGrafter"/>
</dbReference>
<dbReference type="PROSITE" id="PS50088">
    <property type="entry name" value="ANK_REPEAT"/>
    <property type="match status" value="10"/>
</dbReference>
<dbReference type="EMBL" id="KQ416877">
    <property type="protein sequence ID" value="KOF94750.1"/>
    <property type="molecule type" value="Genomic_DNA"/>
</dbReference>
<feature type="compositionally biased region" description="Polar residues" evidence="2">
    <location>
        <begin position="1479"/>
        <end position="1506"/>
    </location>
</feature>
<proteinExistence type="predicted"/>
<dbReference type="KEGG" id="obi:106867547"/>
<dbReference type="Gene3D" id="1.25.40.20">
    <property type="entry name" value="Ankyrin repeat-containing domain"/>
    <property type="match status" value="3"/>
</dbReference>
<evidence type="ECO:0000313" key="6">
    <source>
        <dbReference type="EMBL" id="KOF94751.1"/>
    </source>
</evidence>
<feature type="transmembrane region" description="Helical" evidence="3">
    <location>
        <begin position="655"/>
        <end position="677"/>
    </location>
</feature>
<reference evidence="6" key="1">
    <citation type="submission" date="2015-07" db="EMBL/GenBank/DDBJ databases">
        <title>MeaNS - Measles Nucleotide Surveillance Program.</title>
        <authorList>
            <person name="Tran T."/>
            <person name="Druce J."/>
        </authorList>
    </citation>
    <scope>NUCLEOTIDE SEQUENCE</scope>
    <source>
        <strain evidence="6">UCB-OBI-ISO-001</strain>
        <tissue evidence="6">Gonad</tissue>
    </source>
</reference>
<feature type="domain" description="KAP NTPase" evidence="4">
    <location>
        <begin position="443"/>
        <end position="937"/>
    </location>
</feature>
<feature type="region of interest" description="Disordered" evidence="2">
    <location>
        <begin position="1243"/>
        <end position="1277"/>
    </location>
</feature>
<dbReference type="SMART" id="SM00248">
    <property type="entry name" value="ANK"/>
    <property type="match status" value="12"/>
</dbReference>
<dbReference type="Pfam" id="PF07693">
    <property type="entry name" value="KAP_NTPase"/>
    <property type="match status" value="1"/>
</dbReference>
<feature type="repeat" description="ANK" evidence="1">
    <location>
        <begin position="106"/>
        <end position="138"/>
    </location>
</feature>
<dbReference type="OMA" id="INHNMHS"/>
<feature type="repeat" description="ANK" evidence="1">
    <location>
        <begin position="139"/>
        <end position="171"/>
    </location>
</feature>
<feature type="transmembrane region" description="Helical" evidence="3">
    <location>
        <begin position="528"/>
        <end position="549"/>
    </location>
</feature>
<feature type="transmembrane region" description="Helical" evidence="3">
    <location>
        <begin position="503"/>
        <end position="522"/>
    </location>
</feature>
<dbReference type="EMBL" id="KQ416877">
    <property type="protein sequence ID" value="KOF94751.1"/>
    <property type="molecule type" value="Genomic_DNA"/>
</dbReference>
<evidence type="ECO:0000259" key="4">
    <source>
        <dbReference type="Pfam" id="PF07693"/>
    </source>
</evidence>
<feature type="repeat" description="ANK" evidence="1">
    <location>
        <begin position="172"/>
        <end position="204"/>
    </location>
</feature>